<dbReference type="InterPro" id="IPR045584">
    <property type="entry name" value="Pilin-like"/>
</dbReference>
<evidence type="ECO:0008006" key="12">
    <source>
        <dbReference type="Google" id="ProtNLM"/>
    </source>
</evidence>
<dbReference type="SUPFAM" id="SSF54523">
    <property type="entry name" value="Pili subunits"/>
    <property type="match status" value="1"/>
</dbReference>
<dbReference type="EMBL" id="PVLF01000012">
    <property type="protein sequence ID" value="PRH82225.1"/>
    <property type="molecule type" value="Genomic_DNA"/>
</dbReference>
<feature type="domain" description="RDD" evidence="8">
    <location>
        <begin position="91"/>
        <end position="225"/>
    </location>
</feature>
<evidence type="ECO:0000313" key="10">
    <source>
        <dbReference type="EMBL" id="PRH82225.1"/>
    </source>
</evidence>
<evidence type="ECO:0000256" key="1">
    <source>
        <dbReference type="ARBA" id="ARBA00004651"/>
    </source>
</evidence>
<sequence>MVMWYYVDRAHDRHGPITAEALARAFREGRVQRDSLVWREGMTQWEPLESHLQELPAPPPAAPVPVAPPAAPPQTAAQAPVATDIDHVVDAGFIRRLVAFIIDNMLLGTAYYAVLMVGMVVMAVAVAGATDGGAVAATGAVLMALAYAVMSYFYYVGMERSKLQATVGKLALGIKVVDADGRRLGWGKASARWAGSLVSYLILYFGFFMAGWTRRKQALHDLMAGTYVVDKWAYTEQPGRQKEGVNGAVVAVVALVLVGGAVMVLGILAAIAIPAYQDYLDRARITEVVAEGSAQRAAIEEFRYNTDRCPRDPAEAGLAAPTNANIREMLVIESESGGCDLALVLASSAELKSAANGVLYLRDNGDGGYWCEADGVPDKLLPASCR</sequence>
<evidence type="ECO:0000256" key="7">
    <source>
        <dbReference type="SAM" id="Phobius"/>
    </source>
</evidence>
<dbReference type="GO" id="GO:0005886">
    <property type="term" value="C:plasma membrane"/>
    <property type="evidence" value="ECO:0007669"/>
    <property type="project" value="UniProtKB-SubCell"/>
</dbReference>
<dbReference type="GO" id="GO:0009289">
    <property type="term" value="C:pilus"/>
    <property type="evidence" value="ECO:0007669"/>
    <property type="project" value="InterPro"/>
</dbReference>
<evidence type="ECO:0000256" key="5">
    <source>
        <dbReference type="ARBA" id="ARBA00022989"/>
    </source>
</evidence>
<dbReference type="RefSeq" id="WP_106990528.1">
    <property type="nucleotide sequence ID" value="NZ_KZ679090.1"/>
</dbReference>
<evidence type="ECO:0000259" key="8">
    <source>
        <dbReference type="Pfam" id="PF06271"/>
    </source>
</evidence>
<evidence type="ECO:0000256" key="3">
    <source>
        <dbReference type="ARBA" id="ARBA00022475"/>
    </source>
</evidence>
<keyword evidence="4 7" id="KW-0812">Transmembrane</keyword>
<dbReference type="Gene3D" id="3.30.700.10">
    <property type="entry name" value="Glycoprotein, Type 4 Pilin"/>
    <property type="match status" value="1"/>
</dbReference>
<keyword evidence="11" id="KW-1185">Reference proteome</keyword>
<dbReference type="AlphaFoldDB" id="A0A2P6M8A5"/>
<gene>
    <name evidence="10" type="ORF">C6N40_08175</name>
</gene>
<dbReference type="Proteomes" id="UP000241736">
    <property type="component" value="Unassembled WGS sequence"/>
</dbReference>
<evidence type="ECO:0000256" key="6">
    <source>
        <dbReference type="ARBA" id="ARBA00023136"/>
    </source>
</evidence>
<feature type="transmembrane region" description="Helical" evidence="7">
    <location>
        <begin position="105"/>
        <end position="128"/>
    </location>
</feature>
<evidence type="ECO:0000313" key="11">
    <source>
        <dbReference type="Proteomes" id="UP000241736"/>
    </source>
</evidence>
<dbReference type="OrthoDB" id="9793824at2"/>
<evidence type="ECO:0000259" key="9">
    <source>
        <dbReference type="Pfam" id="PF14237"/>
    </source>
</evidence>
<keyword evidence="3" id="KW-1003">Cell membrane</keyword>
<dbReference type="Pfam" id="PF00114">
    <property type="entry name" value="Pilin"/>
    <property type="match status" value="1"/>
</dbReference>
<feature type="transmembrane region" description="Helical" evidence="7">
    <location>
        <begin position="193"/>
        <end position="213"/>
    </location>
</feature>
<dbReference type="GO" id="GO:0007155">
    <property type="term" value="P:cell adhesion"/>
    <property type="evidence" value="ECO:0007669"/>
    <property type="project" value="InterPro"/>
</dbReference>
<feature type="transmembrane region" description="Helical" evidence="7">
    <location>
        <begin position="134"/>
        <end position="155"/>
    </location>
</feature>
<accession>A0A2P6M8A5</accession>
<dbReference type="InterPro" id="IPR001082">
    <property type="entry name" value="Pilin"/>
</dbReference>
<evidence type="ECO:0000256" key="4">
    <source>
        <dbReference type="ARBA" id="ARBA00022692"/>
    </source>
</evidence>
<dbReference type="InterPro" id="IPR025640">
    <property type="entry name" value="GYF_2"/>
</dbReference>
<dbReference type="Pfam" id="PF06271">
    <property type="entry name" value="RDD"/>
    <property type="match status" value="1"/>
</dbReference>
<dbReference type="PANTHER" id="PTHR36115:SF6">
    <property type="entry name" value="PROLINE-RICH ANTIGEN HOMOLOG"/>
    <property type="match status" value="1"/>
</dbReference>
<dbReference type="PANTHER" id="PTHR36115">
    <property type="entry name" value="PROLINE-RICH ANTIGEN HOMOLOG-RELATED"/>
    <property type="match status" value="1"/>
</dbReference>
<proteinExistence type="inferred from homology"/>
<comment type="caution">
    <text evidence="10">The sequence shown here is derived from an EMBL/GenBank/DDBJ whole genome shotgun (WGS) entry which is preliminary data.</text>
</comment>
<evidence type="ECO:0000256" key="2">
    <source>
        <dbReference type="ARBA" id="ARBA00005233"/>
    </source>
</evidence>
<feature type="transmembrane region" description="Helical" evidence="7">
    <location>
        <begin position="248"/>
        <end position="276"/>
    </location>
</feature>
<feature type="domain" description="GYF" evidence="9">
    <location>
        <begin position="4"/>
        <end position="50"/>
    </location>
</feature>
<dbReference type="InterPro" id="IPR010432">
    <property type="entry name" value="RDD"/>
</dbReference>
<comment type="similarity">
    <text evidence="2">Belongs to the N-Me-Phe pilin family.</text>
</comment>
<reference evidence="10 11" key="1">
    <citation type="submission" date="2018-03" db="EMBL/GenBank/DDBJ databases">
        <title>Arenimonas caeni sp. nov., isolated from activated sludge.</title>
        <authorList>
            <person name="Liu H."/>
        </authorList>
    </citation>
    <scope>NUCLEOTIDE SEQUENCE [LARGE SCALE GENOMIC DNA]</scope>
    <source>
        <strain evidence="11">z29</strain>
    </source>
</reference>
<dbReference type="Pfam" id="PF14237">
    <property type="entry name" value="GYF_2"/>
    <property type="match status" value="1"/>
</dbReference>
<protein>
    <recommendedName>
        <fullName evidence="12">RDD family protein</fullName>
    </recommendedName>
</protein>
<comment type="subcellular location">
    <subcellularLocation>
        <location evidence="1">Cell membrane</location>
        <topology evidence="1">Multi-pass membrane protein</topology>
    </subcellularLocation>
</comment>
<dbReference type="InterPro" id="IPR051791">
    <property type="entry name" value="Pra-immunoreactive"/>
</dbReference>
<name>A0A2P6M8A5_9GAMM</name>
<keyword evidence="5 7" id="KW-1133">Transmembrane helix</keyword>
<organism evidence="10 11">
    <name type="scientific">Arenimonas caeni</name>
    <dbReference type="NCBI Taxonomy" id="2058085"/>
    <lineage>
        <taxon>Bacteria</taxon>
        <taxon>Pseudomonadati</taxon>
        <taxon>Pseudomonadota</taxon>
        <taxon>Gammaproteobacteria</taxon>
        <taxon>Lysobacterales</taxon>
        <taxon>Lysobacteraceae</taxon>
        <taxon>Arenimonas</taxon>
    </lineage>
</organism>
<keyword evidence="6 7" id="KW-0472">Membrane</keyword>